<dbReference type="PANTHER" id="PTHR34597">
    <property type="entry name" value="SLR1661 PROTEIN"/>
    <property type="match status" value="1"/>
</dbReference>
<reference evidence="9 10" key="1">
    <citation type="journal article" date="2015" name="Genome Announc.">
        <title>Genome Sequence of Mushroom Soft-Rot Pathogen Janthinobacterium agaricidamnosum.</title>
        <authorList>
            <person name="Graupner K."/>
            <person name="Lackner G."/>
            <person name="Hertweck C."/>
        </authorList>
    </citation>
    <scope>NUCLEOTIDE SEQUENCE [LARGE SCALE GENOMIC DNA]</scope>
    <source>
        <strain evidence="10">NBRC 102515 / DSM 9628</strain>
    </source>
</reference>
<keyword evidence="2" id="KW-0812">Transmembrane</keyword>
<dbReference type="Pfam" id="PF03865">
    <property type="entry name" value="ShlB"/>
    <property type="match status" value="1"/>
</dbReference>
<dbReference type="PIRSF" id="PIRSF029745">
    <property type="entry name" value="FhaC"/>
    <property type="match status" value="1"/>
</dbReference>
<evidence type="ECO:0000256" key="3">
    <source>
        <dbReference type="ARBA" id="ARBA00023237"/>
    </source>
</evidence>
<proteinExistence type="predicted"/>
<dbReference type="Proteomes" id="UP000027604">
    <property type="component" value="Chromosome I"/>
</dbReference>
<dbReference type="InterPro" id="IPR005565">
    <property type="entry name" value="Hemolysn_activator_HlyB_C"/>
</dbReference>
<evidence type="ECO:0000313" key="9">
    <source>
        <dbReference type="EMBL" id="CDG82987.1"/>
    </source>
</evidence>
<feature type="chain" id="PRO_5004798569" evidence="5">
    <location>
        <begin position="25"/>
        <end position="592"/>
    </location>
</feature>
<evidence type="ECO:0000259" key="6">
    <source>
        <dbReference type="Pfam" id="PF03865"/>
    </source>
</evidence>
<dbReference type="InterPro" id="IPR051544">
    <property type="entry name" value="TPS_OM_transporter"/>
</dbReference>
<dbReference type="AlphaFoldDB" id="W0V6V8"/>
<dbReference type="HOGENOM" id="CLU_020581_2_0_4"/>
<sequence length="592" mass="64180">MRHRITARCGFYVLGTVLAFPVIAQTRPDFTPPSATPPASRPGTSDDSSQEFIRQQERERILRQQQEQRPDVRLPAGAALKQAARLPSGETPCFAIRTLALAGEAAGQFQWALAAAGRDEDGQADPVTGRCVGTEGINLAMRRVQNAIMNRGYVTTRVLAAPQDLSSGTLTLSLLPGRIRAVRPAPGTSSRTTLWNAMAAGPGDLLNVRDTEQALENFKRVPSADADIQIAPAEGADARPGESDLVVQWKQGVPFRLSLSLDDSGSDSTGKYQGGVTLSYDNWWTLNDLFYLSLNSNVGGGGSGPHGTRGVVAHYSLPLGYWLLSATTSDSGYHQSVAGINQDYHYSGASQNSEIKLSRLVYRDAVRKTSVSLRGWKRSSQNFIDDTEVEVQRRRVAGWEAGLGHREFMGRATLDANLQYRRGSGAFDAMAAPEEAFGEGTSRFVLLLADASLGAPLDVGPLKLRYAGAWRWQHNRTPLVPQDRFAIGGRYTVRGYDGESSLSAERGWLLRNELGAPLGDSGHELYGGIDHGEVAGPGSALLVAHRLTGMFVGLRGQLMRLQYDVFIGRPWHKPDLFRSAPSTAGFNLNASF</sequence>
<dbReference type="GO" id="GO:0046819">
    <property type="term" value="P:protein secretion by the type V secretion system"/>
    <property type="evidence" value="ECO:0007669"/>
    <property type="project" value="TreeGrafter"/>
</dbReference>
<keyword evidence="1" id="KW-1134">Transmembrane beta strand</keyword>
<accession>W0V6V8</accession>
<evidence type="ECO:0000259" key="8">
    <source>
        <dbReference type="Pfam" id="PF17287"/>
    </source>
</evidence>
<dbReference type="GO" id="GO:0008320">
    <property type="term" value="F:protein transmembrane transporter activity"/>
    <property type="evidence" value="ECO:0007669"/>
    <property type="project" value="TreeGrafter"/>
</dbReference>
<feature type="domain" description="Haemolysin activator HlyB C-terminal" evidence="6">
    <location>
        <begin position="241"/>
        <end position="556"/>
    </location>
</feature>
<keyword evidence="1" id="KW-0472">Membrane</keyword>
<dbReference type="Pfam" id="PF08479">
    <property type="entry name" value="POTRA_2"/>
    <property type="match status" value="1"/>
</dbReference>
<dbReference type="PATRIC" id="fig|1349767.4.peg.4094"/>
<dbReference type="Gene3D" id="3.10.20.310">
    <property type="entry name" value="membrane protein fhac"/>
    <property type="match status" value="1"/>
</dbReference>
<feature type="region of interest" description="Disordered" evidence="4">
    <location>
        <begin position="29"/>
        <end position="54"/>
    </location>
</feature>
<feature type="domain" description="ShlB POTRA" evidence="8">
    <location>
        <begin position="178"/>
        <end position="232"/>
    </location>
</feature>
<evidence type="ECO:0000259" key="7">
    <source>
        <dbReference type="Pfam" id="PF08479"/>
    </source>
</evidence>
<protein>
    <submittedName>
        <fullName evidence="9">POTRA domain, ShlB-type family protein</fullName>
    </submittedName>
</protein>
<feature type="compositionally biased region" description="Pro residues" evidence="4">
    <location>
        <begin position="30"/>
        <end position="40"/>
    </location>
</feature>
<evidence type="ECO:0000256" key="2">
    <source>
        <dbReference type="ARBA" id="ARBA00022692"/>
    </source>
</evidence>
<dbReference type="InterPro" id="IPR013686">
    <property type="entry name" value="Polypept-transport_assoc_ShlB"/>
</dbReference>
<dbReference type="PANTHER" id="PTHR34597:SF3">
    <property type="entry name" value="OUTER MEMBRANE TRANSPORTER CDIB"/>
    <property type="match status" value="1"/>
</dbReference>
<keyword evidence="10" id="KW-1185">Reference proteome</keyword>
<name>W0V6V8_9BURK</name>
<evidence type="ECO:0000256" key="4">
    <source>
        <dbReference type="SAM" id="MobiDB-lite"/>
    </source>
</evidence>
<evidence type="ECO:0000256" key="1">
    <source>
        <dbReference type="ARBA" id="ARBA00022452"/>
    </source>
</evidence>
<keyword evidence="5" id="KW-0732">Signal</keyword>
<evidence type="ECO:0000313" key="10">
    <source>
        <dbReference type="Proteomes" id="UP000027604"/>
    </source>
</evidence>
<organism evidence="9 10">
    <name type="scientific">Janthinobacterium agaricidamnosum NBRC 102515 = DSM 9628</name>
    <dbReference type="NCBI Taxonomy" id="1349767"/>
    <lineage>
        <taxon>Bacteria</taxon>
        <taxon>Pseudomonadati</taxon>
        <taxon>Pseudomonadota</taxon>
        <taxon>Betaproteobacteria</taxon>
        <taxon>Burkholderiales</taxon>
        <taxon>Oxalobacteraceae</taxon>
        <taxon>Janthinobacterium</taxon>
    </lineage>
</organism>
<dbReference type="EMBL" id="HG322949">
    <property type="protein sequence ID" value="CDG82987.1"/>
    <property type="molecule type" value="Genomic_DNA"/>
</dbReference>
<dbReference type="eggNOG" id="COG2831">
    <property type="taxonomic scope" value="Bacteria"/>
</dbReference>
<dbReference type="RefSeq" id="WP_038492012.1">
    <property type="nucleotide sequence ID" value="NZ_BCTH01000135.1"/>
</dbReference>
<dbReference type="Gene3D" id="2.40.160.50">
    <property type="entry name" value="membrane protein fhac: a member of the omp85/tpsb transporter family"/>
    <property type="match status" value="1"/>
</dbReference>
<feature type="domain" description="Polypeptide-transport-associated ShlB-type" evidence="7">
    <location>
        <begin position="124"/>
        <end position="177"/>
    </location>
</feature>
<dbReference type="Pfam" id="PF17287">
    <property type="entry name" value="POTRA_3"/>
    <property type="match status" value="1"/>
</dbReference>
<dbReference type="InterPro" id="IPR027282">
    <property type="entry name" value="TPS"/>
</dbReference>
<gene>
    <name evidence="9" type="ORF">GJA_2353</name>
</gene>
<feature type="signal peptide" evidence="5">
    <location>
        <begin position="1"/>
        <end position="24"/>
    </location>
</feature>
<keyword evidence="3" id="KW-0998">Cell outer membrane</keyword>
<dbReference type="OrthoDB" id="290122at2"/>
<dbReference type="KEGG" id="jag:GJA_2353"/>
<evidence type="ECO:0000256" key="5">
    <source>
        <dbReference type="SAM" id="SignalP"/>
    </source>
</evidence>
<dbReference type="GO" id="GO:0098046">
    <property type="term" value="C:type V protein secretion system complex"/>
    <property type="evidence" value="ECO:0007669"/>
    <property type="project" value="TreeGrafter"/>
</dbReference>
<dbReference type="STRING" id="1349767.GJA_2353"/>
<dbReference type="InterPro" id="IPR035251">
    <property type="entry name" value="ShlB_POTRA"/>
</dbReference>